<dbReference type="InterPro" id="IPR039733">
    <property type="entry name" value="NTAQ1"/>
</dbReference>
<evidence type="ECO:0000313" key="11">
    <source>
        <dbReference type="Proteomes" id="UP000236161"/>
    </source>
</evidence>
<dbReference type="GO" id="GO:0005829">
    <property type="term" value="C:cytosol"/>
    <property type="evidence" value="ECO:0007669"/>
    <property type="project" value="TreeGrafter"/>
</dbReference>
<evidence type="ECO:0000313" key="10">
    <source>
        <dbReference type="EMBL" id="PKA62587.1"/>
    </source>
</evidence>
<evidence type="ECO:0000256" key="6">
    <source>
        <dbReference type="ARBA" id="ARBA00029677"/>
    </source>
</evidence>
<dbReference type="GO" id="GO:0005634">
    <property type="term" value="C:nucleus"/>
    <property type="evidence" value="ECO:0007669"/>
    <property type="project" value="TreeGrafter"/>
</dbReference>
<dbReference type="Pfam" id="PF09764">
    <property type="entry name" value="Nt_Gln_amidase"/>
    <property type="match status" value="2"/>
</dbReference>
<evidence type="ECO:0000256" key="2">
    <source>
        <dbReference type="ARBA" id="ARBA00011245"/>
    </source>
</evidence>
<reference evidence="10 11" key="1">
    <citation type="journal article" date="2017" name="Nature">
        <title>The Apostasia genome and the evolution of orchids.</title>
        <authorList>
            <person name="Zhang G.Q."/>
            <person name="Liu K.W."/>
            <person name="Li Z."/>
            <person name="Lohaus R."/>
            <person name="Hsiao Y.Y."/>
            <person name="Niu S.C."/>
            <person name="Wang J.Y."/>
            <person name="Lin Y.C."/>
            <person name="Xu Q."/>
            <person name="Chen L.J."/>
            <person name="Yoshida K."/>
            <person name="Fujiwara S."/>
            <person name="Wang Z.W."/>
            <person name="Zhang Y.Q."/>
            <person name="Mitsuda N."/>
            <person name="Wang M."/>
            <person name="Liu G.H."/>
            <person name="Pecoraro L."/>
            <person name="Huang H.X."/>
            <person name="Xiao X.J."/>
            <person name="Lin M."/>
            <person name="Wu X.Y."/>
            <person name="Wu W.L."/>
            <person name="Chen Y.Y."/>
            <person name="Chang S.B."/>
            <person name="Sakamoto S."/>
            <person name="Ohme-Takagi M."/>
            <person name="Yagi M."/>
            <person name="Zeng S.J."/>
            <person name="Shen C.Y."/>
            <person name="Yeh C.M."/>
            <person name="Luo Y.B."/>
            <person name="Tsai W.C."/>
            <person name="Van de Peer Y."/>
            <person name="Liu Z.J."/>
        </authorList>
    </citation>
    <scope>NUCLEOTIDE SEQUENCE [LARGE SCALE GENOMIC DNA]</scope>
    <source>
        <strain evidence="11">cv. Shenzhen</strain>
        <tissue evidence="10">Stem</tissue>
    </source>
</reference>
<dbReference type="GO" id="GO:0070773">
    <property type="term" value="F:protein-N-terminal glutamine amidohydrolase activity"/>
    <property type="evidence" value="ECO:0007669"/>
    <property type="project" value="UniProtKB-UniRule"/>
</dbReference>
<evidence type="ECO:0000256" key="8">
    <source>
        <dbReference type="RuleBase" id="RU367082"/>
    </source>
</evidence>
<dbReference type="STRING" id="1088818.A0A2I0B468"/>
<dbReference type="Proteomes" id="UP000236161">
    <property type="component" value="Unassembled WGS sequence"/>
</dbReference>
<gene>
    <name evidence="10" type="ORF">AXF42_Ash012173</name>
</gene>
<evidence type="ECO:0000256" key="7">
    <source>
        <dbReference type="ARBA" id="ARBA00048768"/>
    </source>
</evidence>
<dbReference type="GO" id="GO:0008418">
    <property type="term" value="F:protein-N-terminal asparagine amidohydrolase activity"/>
    <property type="evidence" value="ECO:0007669"/>
    <property type="project" value="UniProtKB-UniRule"/>
</dbReference>
<sequence length="278" mass="30715">MAEVSQDEDGGGTAGASVDSLLPPAPSISTANPDPDFSAFTYTPFYCEENAYLLCKKLCMLGLANPKGIDLFVVFISNDDKKVRRQKKVGESSSYSLIWDLDSDLPFPLLLNQYVSEAFRAQVPLKSTYRRLLRVIHAPIFLRHFGSNRSHMKDSLGNWISSPPAYEPIIAEDGTENNFEEYARIRAADAVTDIKDLAYDLYSNKFGIVISETLLEELFSCKLVGAEKVQGEPEWLYCLGHCFDETACPRLCANAGMKTGSCRELTGGDKVCCCPDSS</sequence>
<evidence type="ECO:0000259" key="9">
    <source>
        <dbReference type="Pfam" id="PF09764"/>
    </source>
</evidence>
<name>A0A2I0B468_9ASPA</name>
<dbReference type="InterPro" id="IPR037132">
    <property type="entry name" value="N_Gln_amidohydro_ab_roll_sf"/>
</dbReference>
<feature type="domain" description="Protein N-terminal glutamine amidohydrolase alpha beta roll" evidence="9">
    <location>
        <begin position="89"/>
        <end position="217"/>
    </location>
</feature>
<comment type="function">
    <text evidence="8">Mediates the side-chain deamidation of N-terminal glutamine residues to glutamate, an important step in N-end rule pathway of protein degradation. Conversion of the resulting N-terminal glutamine to glutamate renders the protein susceptible to arginylation, polyubiquitination and degradation as specified by the N-end rule. Does not act on substrates with internal or C-terminal glutamine and does not act on non-glutamine residues in any position.</text>
</comment>
<dbReference type="Gene3D" id="3.10.620.10">
    <property type="entry name" value="Protein N-terminal glutamine amidohydrolase, alpha beta roll"/>
    <property type="match status" value="1"/>
</dbReference>
<evidence type="ECO:0000256" key="5">
    <source>
        <dbReference type="ARBA" id="ARBA00022801"/>
    </source>
</evidence>
<evidence type="ECO:0000256" key="3">
    <source>
        <dbReference type="ARBA" id="ARBA00012718"/>
    </source>
</evidence>
<dbReference type="EC" id="3.5.1.122" evidence="3 8"/>
<dbReference type="AlphaFoldDB" id="A0A2I0B468"/>
<organism evidence="10 11">
    <name type="scientific">Apostasia shenzhenica</name>
    <dbReference type="NCBI Taxonomy" id="1088818"/>
    <lineage>
        <taxon>Eukaryota</taxon>
        <taxon>Viridiplantae</taxon>
        <taxon>Streptophyta</taxon>
        <taxon>Embryophyta</taxon>
        <taxon>Tracheophyta</taxon>
        <taxon>Spermatophyta</taxon>
        <taxon>Magnoliopsida</taxon>
        <taxon>Liliopsida</taxon>
        <taxon>Asparagales</taxon>
        <taxon>Orchidaceae</taxon>
        <taxon>Apostasioideae</taxon>
        <taxon>Apostasia</taxon>
    </lineage>
</organism>
<feature type="domain" description="Protein N-terminal glutamine amidohydrolase alpha beta roll" evidence="9">
    <location>
        <begin position="42"/>
        <end position="84"/>
    </location>
</feature>
<evidence type="ECO:0000256" key="4">
    <source>
        <dbReference type="ARBA" id="ARBA00021247"/>
    </source>
</evidence>
<keyword evidence="5 8" id="KW-0378">Hydrolase</keyword>
<dbReference type="OrthoDB" id="191192at2759"/>
<protein>
    <recommendedName>
        <fullName evidence="4 8">Protein N-terminal glutamine amidohydrolase</fullName>
        <ecNumber evidence="3 8">3.5.1.122</ecNumber>
    </recommendedName>
    <alternativeName>
        <fullName evidence="6 8">Protein NH2-terminal glutamine deamidase</fullName>
    </alternativeName>
</protein>
<keyword evidence="11" id="KW-1185">Reference proteome</keyword>
<dbReference type="EMBL" id="KZ451916">
    <property type="protein sequence ID" value="PKA62587.1"/>
    <property type="molecule type" value="Genomic_DNA"/>
</dbReference>
<dbReference type="InterPro" id="IPR023128">
    <property type="entry name" value="Prot_N_Gln_amidohydro_ab_roll"/>
</dbReference>
<proteinExistence type="inferred from homology"/>
<accession>A0A2I0B468</accession>
<dbReference type="PANTHER" id="PTHR13035:SF0">
    <property type="entry name" value="PROTEIN N-TERMINAL GLUTAMINE AMIDOHYDROLASE"/>
    <property type="match status" value="1"/>
</dbReference>
<comment type="subunit">
    <text evidence="2 8">Monomer.</text>
</comment>
<dbReference type="PANTHER" id="PTHR13035">
    <property type="entry name" value="PROTEIN N-TERMINAL GLUTAMINE AMIDOHYDROLASE"/>
    <property type="match status" value="1"/>
</dbReference>
<comment type="catalytic activity">
    <reaction evidence="7 8">
        <text>N-terminal L-glutaminyl-[protein] + H2O = N-terminal L-glutamyl-[protein] + NH4(+)</text>
        <dbReference type="Rhea" id="RHEA:50680"/>
        <dbReference type="Rhea" id="RHEA-COMP:12668"/>
        <dbReference type="Rhea" id="RHEA-COMP:12777"/>
        <dbReference type="ChEBI" id="CHEBI:15377"/>
        <dbReference type="ChEBI" id="CHEBI:28938"/>
        <dbReference type="ChEBI" id="CHEBI:64721"/>
        <dbReference type="ChEBI" id="CHEBI:64722"/>
        <dbReference type="EC" id="3.5.1.122"/>
    </reaction>
</comment>
<comment type="similarity">
    <text evidence="1 8">Belongs to the NTAQ1 family.</text>
</comment>
<evidence type="ECO:0000256" key="1">
    <source>
        <dbReference type="ARBA" id="ARBA00008985"/>
    </source>
</evidence>